<evidence type="ECO:0000256" key="1">
    <source>
        <dbReference type="SAM" id="MobiDB-lite"/>
    </source>
</evidence>
<proteinExistence type="predicted"/>
<keyword evidence="3" id="KW-1185">Reference proteome</keyword>
<dbReference type="Proteomes" id="UP001066276">
    <property type="component" value="Chromosome 11"/>
</dbReference>
<name>A0AAV7LEX1_PLEWA</name>
<evidence type="ECO:0000313" key="2">
    <source>
        <dbReference type="EMBL" id="KAJ1088862.1"/>
    </source>
</evidence>
<reference evidence="2" key="1">
    <citation type="journal article" date="2022" name="bioRxiv">
        <title>Sequencing and chromosome-scale assembly of the giantPleurodeles waltlgenome.</title>
        <authorList>
            <person name="Brown T."/>
            <person name="Elewa A."/>
            <person name="Iarovenko S."/>
            <person name="Subramanian E."/>
            <person name="Araus A.J."/>
            <person name="Petzold A."/>
            <person name="Susuki M."/>
            <person name="Suzuki K.-i.T."/>
            <person name="Hayashi T."/>
            <person name="Toyoda A."/>
            <person name="Oliveira C."/>
            <person name="Osipova E."/>
            <person name="Leigh N.D."/>
            <person name="Simon A."/>
            <person name="Yun M.H."/>
        </authorList>
    </citation>
    <scope>NUCLEOTIDE SEQUENCE</scope>
    <source>
        <strain evidence="2">20211129_DDA</strain>
        <tissue evidence="2">Liver</tissue>
    </source>
</reference>
<dbReference type="EMBL" id="JANPWB010000015">
    <property type="protein sequence ID" value="KAJ1088862.1"/>
    <property type="molecule type" value="Genomic_DNA"/>
</dbReference>
<accession>A0AAV7LEX1</accession>
<feature type="region of interest" description="Disordered" evidence="1">
    <location>
        <begin position="1"/>
        <end position="63"/>
    </location>
</feature>
<gene>
    <name evidence="2" type="ORF">NDU88_002016</name>
</gene>
<dbReference type="AlphaFoldDB" id="A0AAV7LEX1"/>
<sequence>MVCCASPEPEARGPEPGARGKRPSAQGPRAYQDALPPPASPAMLRAGEGTHFTPPRLPAPNRAMMRKLPPASMRMLCPSGHISELQNSASRWSLETAQLDLPVESKAK</sequence>
<evidence type="ECO:0000313" key="3">
    <source>
        <dbReference type="Proteomes" id="UP001066276"/>
    </source>
</evidence>
<comment type="caution">
    <text evidence="2">The sequence shown here is derived from an EMBL/GenBank/DDBJ whole genome shotgun (WGS) entry which is preliminary data.</text>
</comment>
<organism evidence="2 3">
    <name type="scientific">Pleurodeles waltl</name>
    <name type="common">Iberian ribbed newt</name>
    <dbReference type="NCBI Taxonomy" id="8319"/>
    <lineage>
        <taxon>Eukaryota</taxon>
        <taxon>Metazoa</taxon>
        <taxon>Chordata</taxon>
        <taxon>Craniata</taxon>
        <taxon>Vertebrata</taxon>
        <taxon>Euteleostomi</taxon>
        <taxon>Amphibia</taxon>
        <taxon>Batrachia</taxon>
        <taxon>Caudata</taxon>
        <taxon>Salamandroidea</taxon>
        <taxon>Salamandridae</taxon>
        <taxon>Pleurodelinae</taxon>
        <taxon>Pleurodeles</taxon>
    </lineage>
</organism>
<protein>
    <submittedName>
        <fullName evidence="2">Uncharacterized protein</fullName>
    </submittedName>
</protein>